<gene>
    <name evidence="1" type="ORF">KTH64_03005</name>
</gene>
<evidence type="ECO:0000313" key="2">
    <source>
        <dbReference type="Proteomes" id="UP001208534"/>
    </source>
</evidence>
<dbReference type="Proteomes" id="UP001208534">
    <property type="component" value="Unassembled WGS sequence"/>
</dbReference>
<keyword evidence="1" id="KW-0645">Protease</keyword>
<protein>
    <submittedName>
        <fullName evidence="1">Phage protease</fullName>
    </submittedName>
</protein>
<reference evidence="1" key="1">
    <citation type="submission" date="2021-06" db="EMBL/GenBank/DDBJ databases">
        <title>Propagation of a rapidly emergent carbapenem-resistant Acinetobacter baumannii lineage by various extra-hospital transmission networks.</title>
        <authorList>
            <person name="Calix J."/>
        </authorList>
    </citation>
    <scope>NUCLEOTIDE SEQUENCE</scope>
    <source>
        <strain evidence="1">WU_MDCI_Aw63</strain>
    </source>
</reference>
<keyword evidence="1" id="KW-0378">Hydrolase</keyword>
<dbReference type="PIRSF" id="PIRSF016624">
    <property type="entry name" value="Mu_prophg_I"/>
    <property type="match status" value="1"/>
</dbReference>
<organism evidence="1 2">
    <name type="scientific">Acinetobacter junii</name>
    <dbReference type="NCBI Taxonomy" id="40215"/>
    <lineage>
        <taxon>Bacteria</taxon>
        <taxon>Pseudomonadati</taxon>
        <taxon>Pseudomonadota</taxon>
        <taxon>Gammaproteobacteria</taxon>
        <taxon>Moraxellales</taxon>
        <taxon>Moraxellaceae</taxon>
        <taxon>Acinetobacter</taxon>
    </lineage>
</organism>
<dbReference type="GO" id="GO:0006508">
    <property type="term" value="P:proteolysis"/>
    <property type="evidence" value="ECO:0007669"/>
    <property type="project" value="UniProtKB-KW"/>
</dbReference>
<dbReference type="RefSeq" id="WP_262578581.1">
    <property type="nucleotide sequence ID" value="NZ_JAHPRE010000008.1"/>
</dbReference>
<dbReference type="GO" id="GO:0008233">
    <property type="term" value="F:peptidase activity"/>
    <property type="evidence" value="ECO:0007669"/>
    <property type="project" value="UniProtKB-KW"/>
</dbReference>
<proteinExistence type="predicted"/>
<evidence type="ECO:0000313" key="1">
    <source>
        <dbReference type="EMBL" id="MCU4395958.1"/>
    </source>
</evidence>
<dbReference type="Pfam" id="PF10123">
    <property type="entry name" value="Mu-like_Pro"/>
    <property type="match status" value="1"/>
</dbReference>
<sequence>MKKTLLVAACSFALDATSPHLVLIPEGIFRGIDGRPTDAPHWILTPERGRQIAAALNQRSIDLVVDYEHATLKAQESGDPAPASGWLKPTGFQYIDGVGLCSTLFEWTEKAKGYIEAKEYKYTSPVFFYNIAGEILGLHSFALTNTPNLDTLPEARLAAAAQDFLSQQSDEDSIMKEFLELMRKFLGLPETATEQELLTAANSAFAKMDGAFGTTLVAGQALSIAIDKAIEVKTAANSQAPDLTQYVPISVYQEAIASATAVAANAASKELDDLIIAACADGRLTGEATVNWAKEQAKTNPEFIKKHIESLPKIAALSQKQTTTTNIAANSQQGNGQQQFTPEALAVAAQMGVDLGAQQ</sequence>
<dbReference type="EMBL" id="JAHPRE010000008">
    <property type="protein sequence ID" value="MCU4395958.1"/>
    <property type="molecule type" value="Genomic_DNA"/>
</dbReference>
<comment type="caution">
    <text evidence="1">The sequence shown here is derived from an EMBL/GenBank/DDBJ whole genome shotgun (WGS) entry which is preliminary data.</text>
</comment>
<dbReference type="AlphaFoldDB" id="A0AAW5RAL6"/>
<dbReference type="InterPro" id="IPR012106">
    <property type="entry name" value="Phage_Mu_Gp1"/>
</dbReference>
<name>A0AAW5RAL6_ACIJU</name>
<accession>A0AAW5RAL6</accession>